<dbReference type="Proteomes" id="UP001165289">
    <property type="component" value="Unassembled WGS sequence"/>
</dbReference>
<dbReference type="Pfam" id="PF23241">
    <property type="entry name" value="HAT_PRP39_C"/>
    <property type="match status" value="1"/>
</dbReference>
<feature type="compositionally biased region" description="Polar residues" evidence="7">
    <location>
        <begin position="130"/>
        <end position="141"/>
    </location>
</feature>
<keyword evidence="5" id="KW-0539">Nucleus</keyword>
<evidence type="ECO:0000256" key="7">
    <source>
        <dbReference type="SAM" id="MobiDB-lite"/>
    </source>
</evidence>
<reference evidence="8 9" key="1">
    <citation type="journal article" date="2023" name="BMC Biol.">
        <title>The compact genome of the sponge Oopsacas minuta (Hexactinellida) is lacking key metazoan core genes.</title>
        <authorList>
            <person name="Santini S."/>
            <person name="Schenkelaars Q."/>
            <person name="Jourda C."/>
            <person name="Duchesne M."/>
            <person name="Belahbib H."/>
            <person name="Rocher C."/>
            <person name="Selva M."/>
            <person name="Riesgo A."/>
            <person name="Vervoort M."/>
            <person name="Leys S.P."/>
            <person name="Kodjabachian L."/>
            <person name="Le Bivic A."/>
            <person name="Borchiellini C."/>
            <person name="Claverie J.M."/>
            <person name="Renard E."/>
        </authorList>
    </citation>
    <scope>NUCLEOTIDE SEQUENCE [LARGE SCALE GENOMIC DNA]</scope>
    <source>
        <strain evidence="8">SPO-2</strain>
    </source>
</reference>
<dbReference type="AlphaFoldDB" id="A0AAV7JTC9"/>
<feature type="compositionally biased region" description="Polar residues" evidence="7">
    <location>
        <begin position="216"/>
        <end position="226"/>
    </location>
</feature>
<feature type="compositionally biased region" description="Polar residues" evidence="7">
    <location>
        <begin position="151"/>
        <end position="160"/>
    </location>
</feature>
<feature type="compositionally biased region" description="Basic and acidic residues" evidence="7">
    <location>
        <begin position="203"/>
        <end position="213"/>
    </location>
</feature>
<keyword evidence="4" id="KW-0508">mRNA splicing</keyword>
<dbReference type="InterPro" id="IPR059164">
    <property type="entry name" value="HAT_PRP39_C"/>
</dbReference>
<feature type="compositionally biased region" description="Polar residues" evidence="7">
    <location>
        <begin position="253"/>
        <end position="274"/>
    </location>
</feature>
<evidence type="ECO:0000313" key="9">
    <source>
        <dbReference type="Proteomes" id="UP001165289"/>
    </source>
</evidence>
<feature type="compositionally biased region" description="Basic and acidic residues" evidence="7">
    <location>
        <begin position="291"/>
        <end position="300"/>
    </location>
</feature>
<dbReference type="EMBL" id="JAKMXF010000299">
    <property type="protein sequence ID" value="KAI6652191.1"/>
    <property type="molecule type" value="Genomic_DNA"/>
</dbReference>
<dbReference type="PANTHER" id="PTHR17204">
    <property type="entry name" value="PRE-MRNA PROCESSING PROTEIN PRP39-RELATED"/>
    <property type="match status" value="1"/>
</dbReference>
<accession>A0AAV7JTC9</accession>
<evidence type="ECO:0000256" key="1">
    <source>
        <dbReference type="ARBA" id="ARBA00004123"/>
    </source>
</evidence>
<feature type="compositionally biased region" description="Polar residues" evidence="7">
    <location>
        <begin position="321"/>
        <end position="331"/>
    </location>
</feature>
<dbReference type="SUPFAM" id="SSF48452">
    <property type="entry name" value="TPR-like"/>
    <property type="match status" value="1"/>
</dbReference>
<gene>
    <name evidence="8" type="ORF">LOD99_7209</name>
</gene>
<dbReference type="Pfam" id="PF23240">
    <property type="entry name" value="HAT_PRP39_N"/>
    <property type="match status" value="1"/>
</dbReference>
<dbReference type="SMART" id="SM00386">
    <property type="entry name" value="HAT"/>
    <property type="match status" value="5"/>
</dbReference>
<dbReference type="PANTHER" id="PTHR17204:SF5">
    <property type="entry name" value="PRE-MRNA-PROCESSING FACTOR 39"/>
    <property type="match status" value="1"/>
</dbReference>
<feature type="compositionally biased region" description="Basic and acidic residues" evidence="7">
    <location>
        <begin position="44"/>
        <end position="53"/>
    </location>
</feature>
<feature type="compositionally biased region" description="Basic and acidic residues" evidence="7">
    <location>
        <begin position="397"/>
        <end position="408"/>
    </location>
</feature>
<feature type="compositionally biased region" description="Polar residues" evidence="7">
    <location>
        <begin position="32"/>
        <end position="41"/>
    </location>
</feature>
<feature type="region of interest" description="Disordered" evidence="7">
    <location>
        <begin position="397"/>
        <end position="446"/>
    </location>
</feature>
<dbReference type="GO" id="GO:0071004">
    <property type="term" value="C:U2-type prespliceosome"/>
    <property type="evidence" value="ECO:0007669"/>
    <property type="project" value="TreeGrafter"/>
</dbReference>
<evidence type="ECO:0000256" key="2">
    <source>
        <dbReference type="ARBA" id="ARBA00022664"/>
    </source>
</evidence>
<feature type="region of interest" description="Disordered" evidence="7">
    <location>
        <begin position="484"/>
        <end position="535"/>
    </location>
</feature>
<evidence type="ECO:0000256" key="4">
    <source>
        <dbReference type="ARBA" id="ARBA00023187"/>
    </source>
</evidence>
<protein>
    <submittedName>
        <fullName evidence="8">Pre-mRNA-processing factor 39 isoform X1</fullName>
    </submittedName>
</protein>
<name>A0AAV7JTC9_9METZ</name>
<keyword evidence="9" id="KW-1185">Reference proteome</keyword>
<proteinExistence type="inferred from homology"/>
<comment type="caution">
    <text evidence="8">The sequence shown here is derived from an EMBL/GenBank/DDBJ whole genome shotgun (WGS) entry which is preliminary data.</text>
</comment>
<dbReference type="InterPro" id="IPR011990">
    <property type="entry name" value="TPR-like_helical_dom_sf"/>
</dbReference>
<feature type="compositionally biased region" description="Polar residues" evidence="7">
    <location>
        <begin position="523"/>
        <end position="535"/>
    </location>
</feature>
<dbReference type="GO" id="GO:0000243">
    <property type="term" value="C:commitment complex"/>
    <property type="evidence" value="ECO:0007669"/>
    <property type="project" value="TreeGrafter"/>
</dbReference>
<dbReference type="Gene3D" id="1.25.40.10">
    <property type="entry name" value="Tetratricopeptide repeat domain"/>
    <property type="match status" value="2"/>
</dbReference>
<feature type="region of interest" description="Disordered" evidence="7">
    <location>
        <begin position="26"/>
        <end position="352"/>
    </location>
</feature>
<evidence type="ECO:0000256" key="5">
    <source>
        <dbReference type="ARBA" id="ARBA00023242"/>
    </source>
</evidence>
<comment type="similarity">
    <text evidence="6">Belongs to the PRP39 family.</text>
</comment>
<keyword evidence="3" id="KW-0677">Repeat</keyword>
<dbReference type="GO" id="GO:0005685">
    <property type="term" value="C:U1 snRNP"/>
    <property type="evidence" value="ECO:0007669"/>
    <property type="project" value="TreeGrafter"/>
</dbReference>
<keyword evidence="2" id="KW-0507">mRNA processing</keyword>
<organism evidence="8 9">
    <name type="scientific">Oopsacas minuta</name>
    <dbReference type="NCBI Taxonomy" id="111878"/>
    <lineage>
        <taxon>Eukaryota</taxon>
        <taxon>Metazoa</taxon>
        <taxon>Porifera</taxon>
        <taxon>Hexactinellida</taxon>
        <taxon>Hexasterophora</taxon>
        <taxon>Lyssacinosida</taxon>
        <taxon>Leucopsacidae</taxon>
        <taxon>Oopsacas</taxon>
    </lineage>
</organism>
<feature type="compositionally biased region" description="Polar residues" evidence="7">
    <location>
        <begin position="185"/>
        <end position="196"/>
    </location>
</feature>
<evidence type="ECO:0000313" key="8">
    <source>
        <dbReference type="EMBL" id="KAI6652191.1"/>
    </source>
</evidence>
<sequence length="1176" mass="135314">MDEGGDLSNPMVYDFNTGPWMTEEAAEDHTSFHSFQRSTTPPEYRTENTETKLTDISVVDEGTSQSETETDMPEDNSSVLAPDNHHSSQECSQQLAELRDKALETCENSSRIQDTHYESAEDLSSRALPDNSNDVQEFSQQIHEHSDESADNGSNPSSTQESHDYTSDTQELPQKLGQHPDEPIYSSSPSQDSHNNPPGIKESPQHLAEHSDESADNGSNHSSSIQESHDYTSDTQELPQKLGQHPDEPIYSAPTTQDSHNNLLDSLGSQQLPDSPSPAEEPQHSSIDSQESPKRIHEHSDELDDNNNYFIPAQDSHDNADNVQECPQQSTEHPDESAEIRASSPPAQESPDISHIQECFQQLKSPAPIPTQELLNNSSVIQECSERLNQLPYTLSSHDKQFADDSKRGNSPQGVVPNSPPSNQLLGGEPMEEHRVQPKSGCDLPEAMDSEITDNIIEEQSNSNIPQAHLEIEKLDNIKVENIPSIPEQIEPELTNRGNSEEPLTTEQIHQQPSETREHEQEQPLNSTIESQQQHIPITKEPTPSELLAPAPQTASSLEIMQEQMSNEEYRCWKDVLDNPEDFDTWVKLLALAEKHENIIVIREIFDRFLKLYPYCYGYWRKFSDLVLHLQGWVTAQQILEIAVYSIPLSIDLWIHYGNLSIKQGLDYSTIAALYDRSLVIAGYEFRSDLLWEAAIYYQETQGQLIKVFNLLRQLIATPTQHYKKHFHRYETYLSTHSTRNLLSVEEFTSLGEQIQSSQLANEGNSSLEEKVRDSLLDQGRQIHAGTEEEINLRIPYEEKIKRPYFHVQPLEETQLQTWRSYLDFEISRKYKDRIVFLFERCMIVCALYEEMWIKYAKFLGVEHCQEARAVFQRGACYIPKSIPIHLEWSLFEENLSQLNGARELLQSIDQKVPGLIEIKSHYISFELRHGNKDRVDEMYKEVLQQSQKQFQKCPSQAEDRRLLHDTYNYWAAKYAFFLSRHRSEHPAGKKIISEAIEKDKNNSTLYFHLVDLELHQQPLDKDKVMSVLNKAIHAPLPQEVKEIFSLRKFNWSQAMGIQLDYKIMNELKALHDRSTKYTAYASSHTLRKRPNEYESDIYAKQARLDTSGYSGESSQYQMNYSQGQQNYSQYYSTPTQGNIYQYQSSSQGRDMSNANNQQWTQQYNYQQDWNYQHQY</sequence>
<dbReference type="InterPro" id="IPR003107">
    <property type="entry name" value="HAT"/>
</dbReference>
<comment type="subcellular location">
    <subcellularLocation>
        <location evidence="1">Nucleus</location>
    </subcellularLocation>
</comment>
<evidence type="ECO:0000256" key="3">
    <source>
        <dbReference type="ARBA" id="ARBA00022737"/>
    </source>
</evidence>
<dbReference type="GO" id="GO:0030627">
    <property type="term" value="F:pre-mRNA 5'-splice site binding"/>
    <property type="evidence" value="ECO:0007669"/>
    <property type="project" value="TreeGrafter"/>
</dbReference>
<evidence type="ECO:0000256" key="6">
    <source>
        <dbReference type="ARBA" id="ARBA00038019"/>
    </source>
</evidence>
<feature type="compositionally biased region" description="Polar residues" evidence="7">
    <location>
        <begin position="496"/>
        <end position="514"/>
    </location>
</feature>
<dbReference type="GO" id="GO:0000395">
    <property type="term" value="P:mRNA 5'-splice site recognition"/>
    <property type="evidence" value="ECO:0007669"/>
    <property type="project" value="TreeGrafter"/>
</dbReference>